<evidence type="ECO:0000313" key="1">
    <source>
        <dbReference type="EMBL" id="KAG0259684.1"/>
    </source>
</evidence>
<proteinExistence type="predicted"/>
<keyword evidence="2" id="KW-1185">Reference proteome</keyword>
<accession>A0A9P6Q5Y3</accession>
<dbReference type="OrthoDB" id="272266at2759"/>
<organism evidence="1 2">
    <name type="scientific">Actinomortierella ambigua</name>
    <dbReference type="NCBI Taxonomy" id="1343610"/>
    <lineage>
        <taxon>Eukaryota</taxon>
        <taxon>Fungi</taxon>
        <taxon>Fungi incertae sedis</taxon>
        <taxon>Mucoromycota</taxon>
        <taxon>Mortierellomycotina</taxon>
        <taxon>Mortierellomycetes</taxon>
        <taxon>Mortierellales</taxon>
        <taxon>Mortierellaceae</taxon>
        <taxon>Actinomortierella</taxon>
    </lineage>
</organism>
<comment type="caution">
    <text evidence="1">The sequence shown here is derived from an EMBL/GenBank/DDBJ whole genome shotgun (WGS) entry which is preliminary data.</text>
</comment>
<reference evidence="1" key="1">
    <citation type="journal article" date="2020" name="Fungal Divers.">
        <title>Resolving the Mortierellaceae phylogeny through synthesis of multi-gene phylogenetics and phylogenomics.</title>
        <authorList>
            <person name="Vandepol N."/>
            <person name="Liber J."/>
            <person name="Desiro A."/>
            <person name="Na H."/>
            <person name="Kennedy M."/>
            <person name="Barry K."/>
            <person name="Grigoriev I.V."/>
            <person name="Miller A.N."/>
            <person name="O'Donnell K."/>
            <person name="Stajich J.E."/>
            <person name="Bonito G."/>
        </authorList>
    </citation>
    <scope>NUCLEOTIDE SEQUENCE</scope>
    <source>
        <strain evidence="1">BC1065</strain>
    </source>
</reference>
<protein>
    <submittedName>
        <fullName evidence="1">Uncharacterized protein</fullName>
    </submittedName>
</protein>
<dbReference type="Proteomes" id="UP000807716">
    <property type="component" value="Unassembled WGS sequence"/>
</dbReference>
<gene>
    <name evidence="1" type="ORF">DFQ27_003932</name>
</gene>
<name>A0A9P6Q5Y3_9FUNG</name>
<evidence type="ECO:0000313" key="2">
    <source>
        <dbReference type="Proteomes" id="UP000807716"/>
    </source>
</evidence>
<sequence length="188" mass="21257">MCQIGMVMTTFLRVAADHRVPPDHVKVSRSCFIITKSEANLKAALTAHEVDYVKDESEEDAATREAREAKIEADVYIQKQFEIFRTVAREVVKMLNEGVDAETAKTSVHFCSINKIWFRAVTSLYPTIHREGPAIKFAISEKDLLAAESNLLAEMQAIADRKGWTFGPMKKSYAPLMIEKNSLKYDLK</sequence>
<dbReference type="AlphaFoldDB" id="A0A9P6Q5Y3"/>
<dbReference type="EMBL" id="JAAAJB010000275">
    <property type="protein sequence ID" value="KAG0259684.1"/>
    <property type="molecule type" value="Genomic_DNA"/>
</dbReference>